<sequence length="64" mass="7468">MKKTLLFLFLINVFLPVVAADTLFLGPRNMRVSEDGEFSWIDVTPEPEAFDNLWAYRLFPAEKF</sequence>
<evidence type="ECO:0000313" key="2">
    <source>
        <dbReference type="Proteomes" id="UP000725649"/>
    </source>
</evidence>
<protein>
    <submittedName>
        <fullName evidence="1">Uncharacterized protein</fullName>
    </submittedName>
</protein>
<evidence type="ECO:0000313" key="1">
    <source>
        <dbReference type="EMBL" id="MBE6421755.1"/>
    </source>
</evidence>
<organism evidence="1 2">
    <name type="scientific">Candidatus Avelusimicrobium gallicola</name>
    <dbReference type="NCBI Taxonomy" id="2562704"/>
    <lineage>
        <taxon>Bacteria</taxon>
        <taxon>Pseudomonadati</taxon>
        <taxon>Elusimicrobiota</taxon>
        <taxon>Elusimicrobia</taxon>
        <taxon>Elusimicrobiales</taxon>
        <taxon>Elusimicrobiaceae</taxon>
        <taxon>Candidatus Avelusimicrobium</taxon>
    </lineage>
</organism>
<name>A0A928DQV4_9BACT</name>
<dbReference type="EMBL" id="SUVG01000007">
    <property type="protein sequence ID" value="MBE6421755.1"/>
    <property type="molecule type" value="Genomic_DNA"/>
</dbReference>
<dbReference type="AlphaFoldDB" id="A0A928DQV4"/>
<dbReference type="Proteomes" id="UP000725649">
    <property type="component" value="Unassembled WGS sequence"/>
</dbReference>
<comment type="caution">
    <text evidence="1">The sequence shown here is derived from an EMBL/GenBank/DDBJ whole genome shotgun (WGS) entry which is preliminary data.</text>
</comment>
<gene>
    <name evidence="1" type="ORF">E7027_06510</name>
</gene>
<proteinExistence type="predicted"/>
<accession>A0A928DQV4</accession>
<feature type="non-terminal residue" evidence="1">
    <location>
        <position position="64"/>
    </location>
</feature>
<reference evidence="1" key="1">
    <citation type="submission" date="2019-04" db="EMBL/GenBank/DDBJ databases">
        <title>Evolution of Biomass-Degrading Anaerobic Consortia Revealed by Metagenomics.</title>
        <authorList>
            <person name="Peng X."/>
        </authorList>
    </citation>
    <scope>NUCLEOTIDE SEQUENCE</scope>
    <source>
        <strain evidence="1">SIG66</strain>
    </source>
</reference>